<name>A0A382R8U1_9ZZZZ</name>
<reference evidence="2" key="1">
    <citation type="submission" date="2018-05" db="EMBL/GenBank/DDBJ databases">
        <authorList>
            <person name="Lanie J.A."/>
            <person name="Ng W.-L."/>
            <person name="Kazmierczak K.M."/>
            <person name="Andrzejewski T.M."/>
            <person name="Davidsen T.M."/>
            <person name="Wayne K.J."/>
            <person name="Tettelin H."/>
            <person name="Glass J.I."/>
            <person name="Rusch D."/>
            <person name="Podicherti R."/>
            <person name="Tsui H.-C.T."/>
            <person name="Winkler M.E."/>
        </authorList>
    </citation>
    <scope>NUCLEOTIDE SEQUENCE</scope>
</reference>
<gene>
    <name evidence="2" type="ORF">METZ01_LOCUS346411</name>
</gene>
<evidence type="ECO:0000313" key="2">
    <source>
        <dbReference type="EMBL" id="SVC93557.1"/>
    </source>
</evidence>
<sequence length="268" mass="30338">MKYLIIYSVTFILFNLPLFGQSSKPLAVFFPAKINGNVSDSRKQMLLQTLHAELSNFFDVSSPDKYVSHDLPVVSNVFQLQVTKKEDGTRLNLKWLSKNDNRDETSICVECSSKKLNKELISLINNLVVGSRNEQDVQYKTKRKGVLYGHLVKGNWEWFDYSFNELDRKYEGEIKDGKPDGHGKGISSWGTYVGSWLNGKKHGHGTKTYLSGDKYIGQWKNGEKHGQGTYISTGGEIYEGQWKQGRKDGLGTETFADGGYLEAEWKNG</sequence>
<dbReference type="PANTHER" id="PTHR23084">
    <property type="entry name" value="PHOSPHATIDYLINOSITOL-4-PHOSPHATE 5-KINASE RELATED"/>
    <property type="match status" value="1"/>
</dbReference>
<protein>
    <recommendedName>
        <fullName evidence="3">MORN repeat protein</fullName>
    </recommendedName>
</protein>
<evidence type="ECO:0000256" key="1">
    <source>
        <dbReference type="ARBA" id="ARBA00022737"/>
    </source>
</evidence>
<dbReference type="PANTHER" id="PTHR23084:SF263">
    <property type="entry name" value="MORN REPEAT-CONTAINING PROTEIN 1"/>
    <property type="match status" value="1"/>
</dbReference>
<dbReference type="Pfam" id="PF02493">
    <property type="entry name" value="MORN"/>
    <property type="match status" value="4"/>
</dbReference>
<evidence type="ECO:0008006" key="3">
    <source>
        <dbReference type="Google" id="ProtNLM"/>
    </source>
</evidence>
<dbReference type="FunFam" id="2.20.110.10:FF:000002">
    <property type="entry name" value="Phosphatidylinositol 4-phosphate 5-kinase 8"/>
    <property type="match status" value="1"/>
</dbReference>
<dbReference type="SUPFAM" id="SSF82185">
    <property type="entry name" value="Histone H3 K4-specific methyltransferase SET7/9 N-terminal domain"/>
    <property type="match status" value="1"/>
</dbReference>
<dbReference type="SMART" id="SM00698">
    <property type="entry name" value="MORN"/>
    <property type="match status" value="4"/>
</dbReference>
<dbReference type="InterPro" id="IPR003409">
    <property type="entry name" value="MORN"/>
</dbReference>
<dbReference type="EMBL" id="UINC01119610">
    <property type="protein sequence ID" value="SVC93557.1"/>
    <property type="molecule type" value="Genomic_DNA"/>
</dbReference>
<feature type="non-terminal residue" evidence="2">
    <location>
        <position position="268"/>
    </location>
</feature>
<dbReference type="AlphaFoldDB" id="A0A382R8U1"/>
<keyword evidence="1" id="KW-0677">Repeat</keyword>
<organism evidence="2">
    <name type="scientific">marine metagenome</name>
    <dbReference type="NCBI Taxonomy" id="408172"/>
    <lineage>
        <taxon>unclassified sequences</taxon>
        <taxon>metagenomes</taxon>
        <taxon>ecological metagenomes</taxon>
    </lineage>
</organism>
<dbReference type="Gene3D" id="2.20.110.10">
    <property type="entry name" value="Histone H3 K4-specific methyltransferase SET7/9 N-terminal domain"/>
    <property type="match status" value="2"/>
</dbReference>
<proteinExistence type="predicted"/>
<accession>A0A382R8U1</accession>